<keyword evidence="1" id="KW-0479">Metal-binding</keyword>
<dbReference type="CDD" id="cd09272">
    <property type="entry name" value="RNase_HI_RT_Ty1"/>
    <property type="match status" value="1"/>
</dbReference>
<dbReference type="SUPFAM" id="SSF57756">
    <property type="entry name" value="Retrovirus zinc finger-like domains"/>
    <property type="match status" value="1"/>
</dbReference>
<dbReference type="Pfam" id="PF00098">
    <property type="entry name" value="zf-CCHC"/>
    <property type="match status" value="1"/>
</dbReference>
<dbReference type="InterPro" id="IPR013103">
    <property type="entry name" value="RVT_2"/>
</dbReference>
<dbReference type="InterPro" id="IPR036397">
    <property type="entry name" value="RNaseH_sf"/>
</dbReference>
<feature type="domain" description="CCHC-type" evidence="3">
    <location>
        <begin position="189"/>
        <end position="203"/>
    </location>
</feature>
<proteinExistence type="predicted"/>
<sequence length="1452" mass="161825">MADFRINKMMQWTSGCVKARFGGMIVKKMQKSMLKQEFSEFRISKSGALPPSWSQVAITLKTKGGLDYLSFDDLYNKLRTLEIDVKGGSSYDSRGTSAPTHSAFISAASTNSKMSYADSQNQSPSITFTTASSSADTSSNIGKLDLEELDIKWQMAMLSVRINRFEKKAGRKMKFNNRDAARFDKKKVKCYKCSELGHFARECTGKQLDSKARYSAFKLKELDKSEEPKALLSVDSMLNWSDHEGEDEEKGAAQVYGMIAGDDDDTAGDTSGDVSDAAAEFALMGFSSQVHQHQKQLSFFFFDALVAQKLRLQQQSLQVTYVTSPQTQRPLALHPVFQVSSPQAPRLASAPSSVDFKTVSETADQQSNSTNNDSSFSFKENVKPPRNLCNKSGINSRSLCKRKSFGSKTCFVCGSKFHLIKDCDFYEKQLELNNKPMWTNVANIPSFVPKAASVPAGSRNRPTSVPASSRNRQTSVPAGSRNKPTSVPAGRPFSAGWKNNAAQPMTRPTSHYFHNFRRPGYYNQLNMDEGRWGTAVKPSAGCSWRIQRPNMQWGSKNNGGSHQSTWLGRSKDLGIVDSGCSRSMIGNKEKLDDFVQNCRSYFTWIFLVLLPSEALITSTIPWWLQMTLAGELKYSNARTPQQNGVAERKNRTLIEAARTMLADSKLPTMFWTEAVSTACYVLNRVLVTKPHNKTPYELVSGKVPNISHLKPFGCLVTILNTSDHLGKFEGKADEGFIVGYAAHSKAYRVYNLSSKKIEETLNLRYLEDKPNVQGLGHEWYFDLDYLTDSLGYTRFKTNQPAGTQDTNIHAGTQADSDSECDEQVIVVPSFPSNSFSGTKVNEASDMVEGSSDYAEELARLQKQAYEANATAEKHLSQADLATSRNRVPAGKVVSAAGVTDGPTDPSTPVCTPVHTDATSLPPGHSLGSSEHSSRYPSPSDLANSMSTYSEMEDIHHHPDSGIFSSSSYDDDFGGTVTNLAPSIVVDSVPTKRKSKFGASAFVSYVHDQQRNNHTDYLHCLFACFLSQLEPSSVAQALNDPAWVKAMQEEIQQFINQKVWQLVPLPDGKIDIGTKWFLKNKRDARDIVVRNKARLVAQGHRQEEGIDYDEVFAPVARIKAIRLFLAFASYMGFLVYQMDVKSAFLYGEIEEEVYVTQPKGFEDPYFLKHVYRVVKALYGLHQAPRAWYERLSTFLLKHNYRRGEFEMSVMGELTFFLGLQVKQKPDGIFISQDKYVQDMLKKFDMESVRPATTPFEASKPKSKDEPDDAVNVHLYRSMIGSLMYLTASRPDIQFAVSACSRHQVTPLTSNLNAVKKIFKYLKGQPKLGLWYPRDSPFVLEAYSDSDYAGSHGDRKSTTGGCQFLGRRLISWQCKKQTIVATSSTEAEYVAAANCCGQVLKIHTDENVADLLTKAFDGPRMWPYTDDKVLILGWLSVFSGVARVPTGSVTGSYW</sequence>
<dbReference type="PANTHER" id="PTHR11439:SF495">
    <property type="entry name" value="REVERSE TRANSCRIPTASE, RNA-DEPENDENT DNA POLYMERASE-RELATED"/>
    <property type="match status" value="1"/>
</dbReference>
<feature type="region of interest" description="Disordered" evidence="2">
    <location>
        <begin position="358"/>
        <end position="381"/>
    </location>
</feature>
<reference evidence="5" key="2">
    <citation type="submission" date="2022-01" db="EMBL/GenBank/DDBJ databases">
        <authorList>
            <person name="Yamashiro T."/>
            <person name="Shiraishi A."/>
            <person name="Satake H."/>
            <person name="Nakayama K."/>
        </authorList>
    </citation>
    <scope>NUCLEOTIDE SEQUENCE</scope>
</reference>
<feature type="domain" description="Integrase catalytic" evidence="4">
    <location>
        <begin position="631"/>
        <end position="703"/>
    </location>
</feature>
<feature type="compositionally biased region" description="Polar residues" evidence="2">
    <location>
        <begin position="460"/>
        <end position="485"/>
    </location>
</feature>
<feature type="region of interest" description="Disordered" evidence="2">
    <location>
        <begin position="895"/>
        <end position="944"/>
    </location>
</feature>
<dbReference type="InterPro" id="IPR036875">
    <property type="entry name" value="Znf_CCHC_sf"/>
</dbReference>
<keyword evidence="6" id="KW-1185">Reference proteome</keyword>
<gene>
    <name evidence="5" type="ORF">Tco_0974814</name>
</gene>
<evidence type="ECO:0000259" key="4">
    <source>
        <dbReference type="PROSITE" id="PS50994"/>
    </source>
</evidence>
<evidence type="ECO:0000259" key="3">
    <source>
        <dbReference type="PROSITE" id="PS50158"/>
    </source>
</evidence>
<dbReference type="InterPro" id="IPR001584">
    <property type="entry name" value="Integrase_cat-core"/>
</dbReference>
<dbReference type="InterPro" id="IPR001878">
    <property type="entry name" value="Znf_CCHC"/>
</dbReference>
<dbReference type="SUPFAM" id="SSF53098">
    <property type="entry name" value="Ribonuclease H-like"/>
    <property type="match status" value="1"/>
</dbReference>
<accession>A0ABQ5EDR3</accession>
<dbReference type="Proteomes" id="UP001151760">
    <property type="component" value="Unassembled WGS sequence"/>
</dbReference>
<dbReference type="Pfam" id="PF07727">
    <property type="entry name" value="RVT_2"/>
    <property type="match status" value="1"/>
</dbReference>
<evidence type="ECO:0000313" key="5">
    <source>
        <dbReference type="EMBL" id="GJT48657.1"/>
    </source>
</evidence>
<evidence type="ECO:0000256" key="2">
    <source>
        <dbReference type="SAM" id="MobiDB-lite"/>
    </source>
</evidence>
<keyword evidence="1" id="KW-0862">Zinc</keyword>
<keyword evidence="1" id="KW-0863">Zinc-finger</keyword>
<feature type="compositionally biased region" description="Low complexity" evidence="2">
    <location>
        <begin position="928"/>
        <end position="939"/>
    </location>
</feature>
<dbReference type="PROSITE" id="PS50994">
    <property type="entry name" value="INTEGRASE"/>
    <property type="match status" value="1"/>
</dbReference>
<organism evidence="5 6">
    <name type="scientific">Tanacetum coccineum</name>
    <dbReference type="NCBI Taxonomy" id="301880"/>
    <lineage>
        <taxon>Eukaryota</taxon>
        <taxon>Viridiplantae</taxon>
        <taxon>Streptophyta</taxon>
        <taxon>Embryophyta</taxon>
        <taxon>Tracheophyta</taxon>
        <taxon>Spermatophyta</taxon>
        <taxon>Magnoliopsida</taxon>
        <taxon>eudicotyledons</taxon>
        <taxon>Gunneridae</taxon>
        <taxon>Pentapetalae</taxon>
        <taxon>asterids</taxon>
        <taxon>campanulids</taxon>
        <taxon>Asterales</taxon>
        <taxon>Asteraceae</taxon>
        <taxon>Asteroideae</taxon>
        <taxon>Anthemideae</taxon>
        <taxon>Anthemidinae</taxon>
        <taxon>Tanacetum</taxon>
    </lineage>
</organism>
<dbReference type="InterPro" id="IPR012337">
    <property type="entry name" value="RNaseH-like_sf"/>
</dbReference>
<dbReference type="InterPro" id="IPR057670">
    <property type="entry name" value="SH3_retrovirus"/>
</dbReference>
<evidence type="ECO:0000313" key="6">
    <source>
        <dbReference type="Proteomes" id="UP001151760"/>
    </source>
</evidence>
<dbReference type="SUPFAM" id="SSF56672">
    <property type="entry name" value="DNA/RNA polymerases"/>
    <property type="match status" value="1"/>
</dbReference>
<dbReference type="Pfam" id="PF25597">
    <property type="entry name" value="SH3_retrovirus"/>
    <property type="match status" value="1"/>
</dbReference>
<dbReference type="PROSITE" id="PS50158">
    <property type="entry name" value="ZF_CCHC"/>
    <property type="match status" value="1"/>
</dbReference>
<name>A0ABQ5EDR3_9ASTR</name>
<comment type="caution">
    <text evidence="5">The sequence shown here is derived from an EMBL/GenBank/DDBJ whole genome shotgun (WGS) entry which is preliminary data.</text>
</comment>
<evidence type="ECO:0000256" key="1">
    <source>
        <dbReference type="PROSITE-ProRule" id="PRU00047"/>
    </source>
</evidence>
<dbReference type="Gene3D" id="3.30.420.10">
    <property type="entry name" value="Ribonuclease H-like superfamily/Ribonuclease H"/>
    <property type="match status" value="1"/>
</dbReference>
<feature type="region of interest" description="Disordered" evidence="2">
    <location>
        <begin position="451"/>
        <end position="501"/>
    </location>
</feature>
<dbReference type="InterPro" id="IPR043502">
    <property type="entry name" value="DNA/RNA_pol_sf"/>
</dbReference>
<dbReference type="Gene3D" id="4.10.60.10">
    <property type="entry name" value="Zinc finger, CCHC-type"/>
    <property type="match status" value="1"/>
</dbReference>
<protein>
    <submittedName>
        <fullName evidence="5">Ribonuclease H-like domain-containing protein</fullName>
    </submittedName>
</protein>
<dbReference type="EMBL" id="BQNB010016172">
    <property type="protein sequence ID" value="GJT48657.1"/>
    <property type="molecule type" value="Genomic_DNA"/>
</dbReference>
<feature type="compositionally biased region" description="Low complexity" evidence="2">
    <location>
        <begin position="364"/>
        <end position="378"/>
    </location>
</feature>
<dbReference type="SMART" id="SM00343">
    <property type="entry name" value="ZnF_C2HC"/>
    <property type="match status" value="2"/>
</dbReference>
<reference evidence="5" key="1">
    <citation type="journal article" date="2022" name="Int. J. Mol. Sci.">
        <title>Draft Genome of Tanacetum Coccineum: Genomic Comparison of Closely Related Tanacetum-Family Plants.</title>
        <authorList>
            <person name="Yamashiro T."/>
            <person name="Shiraishi A."/>
            <person name="Nakayama K."/>
            <person name="Satake H."/>
        </authorList>
    </citation>
    <scope>NUCLEOTIDE SEQUENCE</scope>
</reference>
<dbReference type="PANTHER" id="PTHR11439">
    <property type="entry name" value="GAG-POL-RELATED RETROTRANSPOSON"/>
    <property type="match status" value="1"/>
</dbReference>